<dbReference type="InterPro" id="IPR036188">
    <property type="entry name" value="FAD/NAD-bd_sf"/>
</dbReference>
<name>I2FG37_9PSED</name>
<keyword evidence="3" id="KW-0274">FAD</keyword>
<dbReference type="Gene3D" id="3.30.390.30">
    <property type="match status" value="1"/>
</dbReference>
<dbReference type="PRINTS" id="PR00368">
    <property type="entry name" value="FADPNR"/>
</dbReference>
<protein>
    <submittedName>
        <fullName evidence="6">FAD-dependent pyridine nucleotide-disulfide oxidoreductase</fullName>
    </submittedName>
</protein>
<dbReference type="EMBL" id="AB714582">
    <property type="protein sequence ID" value="BAM13972.1"/>
    <property type="molecule type" value="Genomic_DNA"/>
</dbReference>
<proteinExistence type="predicted"/>
<dbReference type="SUPFAM" id="SSF51905">
    <property type="entry name" value="FAD/NAD(P)-binding domain"/>
    <property type="match status" value="1"/>
</dbReference>
<geneLocation type="plasmid" evidence="6">
    <name>pMR68</name>
</geneLocation>
<evidence type="ECO:0000256" key="1">
    <source>
        <dbReference type="ARBA" id="ARBA00001974"/>
    </source>
</evidence>
<comment type="cofactor">
    <cofactor evidence="1">
        <name>FAD</name>
        <dbReference type="ChEBI" id="CHEBI:57692"/>
    </cofactor>
</comment>
<reference evidence="6" key="1">
    <citation type="submission" date="2012-04" db="EMBL/GenBank/DDBJ databases">
        <title>Nucleotide sequence of Pseudomonas sp. K-62 plasmid pMR68 containing mercury resistance genes.</title>
        <authorList>
            <person name="Kiyono M."/>
            <person name="Mochizuki Y."/>
            <person name="Koizawa K."/>
            <person name="Sone Y."/>
            <person name="Nakamura R."/>
            <person name="Pan-Hou H."/>
            <person name="Sakabe K."/>
        </authorList>
    </citation>
    <scope>NUCLEOTIDE SEQUENCE</scope>
    <source>
        <strain evidence="6">K-62</strain>
        <plasmid evidence="6">pMR68</plasmid>
    </source>
</reference>
<dbReference type="Pfam" id="PF07992">
    <property type="entry name" value="Pyr_redox_2"/>
    <property type="match status" value="1"/>
</dbReference>
<dbReference type="Pfam" id="PF02852">
    <property type="entry name" value="Pyr_redox_dim"/>
    <property type="match status" value="1"/>
</dbReference>
<evidence type="ECO:0000256" key="2">
    <source>
        <dbReference type="ARBA" id="ARBA00022630"/>
    </source>
</evidence>
<keyword evidence="2" id="KW-0285">Flavoprotein</keyword>
<dbReference type="Gene3D" id="3.50.50.60">
    <property type="entry name" value="FAD/NAD(P)-binding domain"/>
    <property type="match status" value="2"/>
</dbReference>
<accession>I2FG37</accession>
<dbReference type="SUPFAM" id="SSF55424">
    <property type="entry name" value="FAD/NAD-linked reductases, dimerisation (C-terminal) domain"/>
    <property type="match status" value="1"/>
</dbReference>
<evidence type="ECO:0000313" key="6">
    <source>
        <dbReference type="EMBL" id="BAM13972.1"/>
    </source>
</evidence>
<evidence type="ECO:0000259" key="4">
    <source>
        <dbReference type="Pfam" id="PF02852"/>
    </source>
</evidence>
<dbReference type="PANTHER" id="PTHR43014">
    <property type="entry name" value="MERCURIC REDUCTASE"/>
    <property type="match status" value="1"/>
</dbReference>
<dbReference type="GO" id="GO:0016491">
    <property type="term" value="F:oxidoreductase activity"/>
    <property type="evidence" value="ECO:0007669"/>
    <property type="project" value="InterPro"/>
</dbReference>
<feature type="domain" description="Pyridine nucleotide-disulphide oxidoreductase dimerisation" evidence="4">
    <location>
        <begin position="262"/>
        <end position="367"/>
    </location>
</feature>
<organism evidence="6">
    <name type="scientific">Pseudomonas sp. K-62</name>
    <dbReference type="NCBI Taxonomy" id="76885"/>
    <lineage>
        <taxon>Bacteria</taxon>
        <taxon>Pseudomonadati</taxon>
        <taxon>Pseudomonadota</taxon>
        <taxon>Gammaproteobacteria</taxon>
        <taxon>Pseudomonadales</taxon>
        <taxon>Pseudomonadaceae</taxon>
        <taxon>Pseudomonas</taxon>
    </lineage>
</organism>
<sequence length="372" mass="40695">MVAFKRTFTDPVPAKREALFREEGVDAFHGRARFDSPNAVLVGDQRLDARHILIAAGAEPMRLRFPGAEHLMSSDTFFEFNKMPDTLVLVGGGYIAFEFAHTAARLGVKATILERGDRCLAHFDRDLVQRLVDKSRRIGIDIHVNTEVTAVRRTPQGKITLQAQTSDGASLDFETTVAIHAAGRVPALDDLDLAAGHVEGDGQRLRLNPYLQSTSNPTVFAAGDAAARGPALTPVASHDAEIVAANLLDPGGPWREPDYTGVPSVAFTIPTITSVGLTEEEAHRQDLRFRMNHRDMTDWQAVQHVREDTAAYKVLIEEGTDRILGAHILGPDAENTINLFALAIRLGLCARDMDRFMSAFPTAASNVFHMLA</sequence>
<dbReference type="PANTHER" id="PTHR43014:SF5">
    <property type="entry name" value="GLUTATHIONE REDUCTASE (NADPH)"/>
    <property type="match status" value="1"/>
</dbReference>
<dbReference type="InterPro" id="IPR023753">
    <property type="entry name" value="FAD/NAD-binding_dom"/>
</dbReference>
<dbReference type="InterPro" id="IPR016156">
    <property type="entry name" value="FAD/NAD-linked_Rdtase_dimer_sf"/>
</dbReference>
<dbReference type="PRINTS" id="PR00411">
    <property type="entry name" value="PNDRDTASEI"/>
</dbReference>
<dbReference type="AlphaFoldDB" id="I2FG37"/>
<keyword evidence="6" id="KW-0614">Plasmid</keyword>
<evidence type="ECO:0000256" key="3">
    <source>
        <dbReference type="ARBA" id="ARBA00022827"/>
    </source>
</evidence>
<feature type="domain" description="FAD/NAD(P)-binding" evidence="5">
    <location>
        <begin position="17"/>
        <end position="239"/>
    </location>
</feature>
<evidence type="ECO:0000259" key="5">
    <source>
        <dbReference type="Pfam" id="PF07992"/>
    </source>
</evidence>
<dbReference type="InterPro" id="IPR004099">
    <property type="entry name" value="Pyr_nucl-diS_OxRdtase_dimer"/>
</dbReference>